<proteinExistence type="predicted"/>
<accession>A0ACB7IV10</accession>
<gene>
    <name evidence="1" type="ORF">CCMSSC00406_0007204</name>
</gene>
<comment type="caution">
    <text evidence="1">The sequence shown here is derived from an EMBL/GenBank/DDBJ whole genome shotgun (WGS) entry which is preliminary data.</text>
</comment>
<organism evidence="1 2">
    <name type="scientific">Pleurotus cornucopiae</name>
    <name type="common">Cornucopia mushroom</name>
    <dbReference type="NCBI Taxonomy" id="5321"/>
    <lineage>
        <taxon>Eukaryota</taxon>
        <taxon>Fungi</taxon>
        <taxon>Dikarya</taxon>
        <taxon>Basidiomycota</taxon>
        <taxon>Agaricomycotina</taxon>
        <taxon>Agaricomycetes</taxon>
        <taxon>Agaricomycetidae</taxon>
        <taxon>Agaricales</taxon>
        <taxon>Pleurotineae</taxon>
        <taxon>Pleurotaceae</taxon>
        <taxon>Pleurotus</taxon>
    </lineage>
</organism>
<dbReference type="Proteomes" id="UP000824881">
    <property type="component" value="Unassembled WGS sequence"/>
</dbReference>
<sequence length="418" mass="45872">MEHGLLVVTTENRMRMNRMEGLVSQLLIESHISDTNPATLVDHAAPDGIEFQFLRLQVQKVVDRLSHISVTQAFIEEPRDAEQFTYLLHVDSPQPRSSLMRSAMIVILQILQLFEQPSCESLLEGVDQAMRVYVLLMDLELVEHAATITSWVVTIYRAVLNTDATYMNHVVGGLLNLAGICAGTLEGMDAAKSALSVCRLMVSKSRNDDSLSSLALCLRTYASHLAHHGDYEAGADHSKEALVLQREASDPADCNPWIVWESSGEDRVTLSSARSITRSWNMALEEGFSLYTWAHCLAYVGRYSEAAIVGVEVINCLAALADLGCSPVQKYILDIQEHHPGWVSIIAQPKQPQAFASIADTEQSLETADKTVTEGITSHLEGISTCRPCGHQMAGLLTESPPAKDLSMYPAPPSCVLL</sequence>
<evidence type="ECO:0000313" key="2">
    <source>
        <dbReference type="Proteomes" id="UP000824881"/>
    </source>
</evidence>
<name>A0ACB7IV10_PLECO</name>
<reference evidence="1 2" key="1">
    <citation type="journal article" date="2021" name="Appl. Environ. Microbiol.">
        <title>Genetic linkage and physical mapping for an oyster mushroom Pleurotus cornucopiae and QTL analysis for the trait cap color.</title>
        <authorList>
            <person name="Zhang Y."/>
            <person name="Gao W."/>
            <person name="Sonnenberg A."/>
            <person name="Chen Q."/>
            <person name="Zhang J."/>
            <person name="Huang C."/>
        </authorList>
    </citation>
    <scope>NUCLEOTIDE SEQUENCE [LARGE SCALE GENOMIC DNA]</scope>
    <source>
        <strain evidence="1">CCMSSC00406</strain>
    </source>
</reference>
<protein>
    <submittedName>
        <fullName evidence="1">Uncharacterized protein</fullName>
    </submittedName>
</protein>
<keyword evidence="2" id="KW-1185">Reference proteome</keyword>
<dbReference type="EMBL" id="WQMT02000006">
    <property type="protein sequence ID" value="KAG9221565.1"/>
    <property type="molecule type" value="Genomic_DNA"/>
</dbReference>
<evidence type="ECO:0000313" key="1">
    <source>
        <dbReference type="EMBL" id="KAG9221565.1"/>
    </source>
</evidence>